<dbReference type="Proteomes" id="UP000284403">
    <property type="component" value="Unassembled WGS sequence"/>
</dbReference>
<dbReference type="InterPro" id="IPR029041">
    <property type="entry name" value="FAD-linked_oxidoreductase-like"/>
</dbReference>
<dbReference type="SUPFAM" id="SSF51730">
    <property type="entry name" value="FAD-linked oxidoreductase"/>
    <property type="match status" value="1"/>
</dbReference>
<protein>
    <recommendedName>
        <fullName evidence="4">Methylenetetrahydrofolate reductase (NAD(P)H)</fullName>
    </recommendedName>
</protein>
<gene>
    <name evidence="2" type="ORF">Tco025E_04183</name>
</gene>
<evidence type="ECO:0000313" key="3">
    <source>
        <dbReference type="Proteomes" id="UP000284403"/>
    </source>
</evidence>
<keyword evidence="1" id="KW-0560">Oxidoreductase</keyword>
<evidence type="ECO:0000313" key="2">
    <source>
        <dbReference type="EMBL" id="RNF19426.1"/>
    </source>
</evidence>
<dbReference type="GeneID" id="40317794"/>
<accession>A0A422PNV7</accession>
<comment type="caution">
    <text evidence="2">The sequence shown here is derived from an EMBL/GenBank/DDBJ whole genome shotgun (WGS) entry which is preliminary data.</text>
</comment>
<proteinExistence type="predicted"/>
<dbReference type="OrthoDB" id="266597at2759"/>
<organism evidence="2 3">
    <name type="scientific">Trypanosoma conorhini</name>
    <dbReference type="NCBI Taxonomy" id="83891"/>
    <lineage>
        <taxon>Eukaryota</taxon>
        <taxon>Discoba</taxon>
        <taxon>Euglenozoa</taxon>
        <taxon>Kinetoplastea</taxon>
        <taxon>Metakinetoplastina</taxon>
        <taxon>Trypanosomatida</taxon>
        <taxon>Trypanosomatidae</taxon>
        <taxon>Trypanosoma</taxon>
    </lineage>
</organism>
<name>A0A422PNV7_9TRYP</name>
<reference evidence="2 3" key="1">
    <citation type="journal article" date="2018" name="BMC Genomics">
        <title>Genomic comparison of Trypanosoma conorhini and Trypanosoma rangeli to Trypanosoma cruzi strains of high and low virulence.</title>
        <authorList>
            <person name="Bradwell K.R."/>
            <person name="Koparde V.N."/>
            <person name="Matveyev A.V."/>
            <person name="Serrano M.G."/>
            <person name="Alves J.M."/>
            <person name="Parikh H."/>
            <person name="Huang B."/>
            <person name="Lee V."/>
            <person name="Espinosa-Alvarez O."/>
            <person name="Ortiz P.A."/>
            <person name="Costa-Martins A.G."/>
            <person name="Teixeira M.M."/>
            <person name="Buck G.A."/>
        </authorList>
    </citation>
    <scope>NUCLEOTIDE SEQUENCE [LARGE SCALE GENOMIC DNA]</scope>
    <source>
        <strain evidence="2 3">025E</strain>
    </source>
</reference>
<dbReference type="RefSeq" id="XP_029228836.1">
    <property type="nucleotide sequence ID" value="XM_029371095.1"/>
</dbReference>
<evidence type="ECO:0008006" key="4">
    <source>
        <dbReference type="Google" id="ProtNLM"/>
    </source>
</evidence>
<dbReference type="Gene3D" id="3.20.20.220">
    <property type="match status" value="1"/>
</dbReference>
<evidence type="ECO:0000256" key="1">
    <source>
        <dbReference type="ARBA" id="ARBA00023002"/>
    </source>
</evidence>
<sequence length="435" mass="46954">MRGCQRRFRSGLPPVQDQGFTFGVELLPPRRASLTAPFIDAVALLRPYQPAYHILPMKAPYFAAAGRSGMEDAVDHVRRVGGRVILTVTATMSADEGSGAAATREGVRRILHDFVGRRGGDALLLLRGDVGRRNDERASAAVQERHGGFRDSVELLQFAAGEARALTGAPVLLLSSGYPQGHPMERIWGPDRHASLSFLGKLSAAVGAAGPDVAVDQPPRDWDAACAQARKLLHRVELALLLREVPSTLPREAAQGAVRTLVREKILRHGVRGVITQTLTDAAEFIAYVDDVHRELRRADAGGLAQAVTLLPSIVAPLTAEEYTRLLLFTKVIPSAAVQQALREYRDGLRAAVAAGPRLGGGDEGRAQELMDTTAALAQTFRATLEEETVELCRAVLGAGHRCLNFSVFRNSNLPALLRLIDRLRGEAPAAPRLQ</sequence>
<dbReference type="EMBL" id="MKKU01000206">
    <property type="protein sequence ID" value="RNF19426.1"/>
    <property type="molecule type" value="Genomic_DNA"/>
</dbReference>
<keyword evidence="3" id="KW-1185">Reference proteome</keyword>
<dbReference type="GO" id="GO:0016491">
    <property type="term" value="F:oxidoreductase activity"/>
    <property type="evidence" value="ECO:0007669"/>
    <property type="project" value="UniProtKB-KW"/>
</dbReference>
<dbReference type="AlphaFoldDB" id="A0A422PNV7"/>